<dbReference type="EMBL" id="JBBUKT010000004">
    <property type="protein sequence ID" value="MEK7951281.1"/>
    <property type="molecule type" value="Genomic_DNA"/>
</dbReference>
<dbReference type="RefSeq" id="WP_341404883.1">
    <property type="nucleotide sequence ID" value="NZ_JBBUKT010000004.1"/>
</dbReference>
<dbReference type="PROSITE" id="PS50234">
    <property type="entry name" value="VWFA"/>
    <property type="match status" value="1"/>
</dbReference>
<name>A0ABU9AU47_9BACT</name>
<feature type="region of interest" description="Disordered" evidence="1">
    <location>
        <begin position="205"/>
        <end position="227"/>
    </location>
</feature>
<organism evidence="3 4">
    <name type="scientific">Luteolibacter soli</name>
    <dbReference type="NCBI Taxonomy" id="3135280"/>
    <lineage>
        <taxon>Bacteria</taxon>
        <taxon>Pseudomonadati</taxon>
        <taxon>Verrucomicrobiota</taxon>
        <taxon>Verrucomicrobiia</taxon>
        <taxon>Verrucomicrobiales</taxon>
        <taxon>Verrucomicrobiaceae</taxon>
        <taxon>Luteolibacter</taxon>
    </lineage>
</organism>
<feature type="domain" description="VWFA" evidence="2">
    <location>
        <begin position="25"/>
        <end position="203"/>
    </location>
</feature>
<dbReference type="Gene3D" id="3.40.50.410">
    <property type="entry name" value="von Willebrand factor, type A domain"/>
    <property type="match status" value="1"/>
</dbReference>
<evidence type="ECO:0000256" key="1">
    <source>
        <dbReference type="SAM" id="MobiDB-lite"/>
    </source>
</evidence>
<comment type="caution">
    <text evidence="3">The sequence shown here is derived from an EMBL/GenBank/DDBJ whole genome shotgun (WGS) entry which is preliminary data.</text>
</comment>
<dbReference type="Proteomes" id="UP001371305">
    <property type="component" value="Unassembled WGS sequence"/>
</dbReference>
<dbReference type="InterPro" id="IPR002035">
    <property type="entry name" value="VWF_A"/>
</dbReference>
<reference evidence="3 4" key="1">
    <citation type="submission" date="2024-04" db="EMBL/GenBank/DDBJ databases">
        <title>Luteolibacter sp. isolated from soil.</title>
        <authorList>
            <person name="An J."/>
        </authorList>
    </citation>
    <scope>NUCLEOTIDE SEQUENCE [LARGE SCALE GENOMIC DNA]</scope>
    <source>
        <strain evidence="3 4">Y139</strain>
    </source>
</reference>
<keyword evidence="4" id="KW-1185">Reference proteome</keyword>
<sequence>MTSEYDQVPFDISISFAENPENRCPCLLLLDTSGSMQGAPLEALNAGLVQFKDELTADAMAAKRVEVAIVTFGPVNVAADFTTADTFHPIQLAATGDTPMGAAIVQGLEMVRKRKETYRQNGVAYYRPWVFLITDGAPTDTWDHAAALVREGETSKSFQFYAVGVEGANMEILQQISVRAPLKLKGLQFRELFQWLSNSMSAVSRSTPGDAVPLENPTAPEGWATAG</sequence>
<dbReference type="PIRSF" id="PIRSF020634">
    <property type="entry name" value="TerY_vWA"/>
    <property type="match status" value="1"/>
</dbReference>
<evidence type="ECO:0000313" key="3">
    <source>
        <dbReference type="EMBL" id="MEK7951281.1"/>
    </source>
</evidence>
<dbReference type="InterPro" id="IPR036465">
    <property type="entry name" value="vWFA_dom_sf"/>
</dbReference>
<proteinExistence type="predicted"/>
<evidence type="ECO:0000313" key="4">
    <source>
        <dbReference type="Proteomes" id="UP001371305"/>
    </source>
</evidence>
<accession>A0ABU9AU47</accession>
<dbReference type="InterPro" id="IPR011392">
    <property type="entry name" value="Tellurite-R_TerY"/>
</dbReference>
<evidence type="ECO:0000259" key="2">
    <source>
        <dbReference type="PROSITE" id="PS50234"/>
    </source>
</evidence>
<protein>
    <submittedName>
        <fullName evidence="3">VWA domain-containing protein</fullName>
    </submittedName>
</protein>
<dbReference type="SUPFAM" id="SSF53300">
    <property type="entry name" value="vWA-like"/>
    <property type="match status" value="1"/>
</dbReference>
<gene>
    <name evidence="3" type="ORF">WKV53_12260</name>
</gene>
<dbReference type="Pfam" id="PF00092">
    <property type="entry name" value="VWA"/>
    <property type="match status" value="1"/>
</dbReference>
<dbReference type="SMART" id="SM00327">
    <property type="entry name" value="VWA"/>
    <property type="match status" value="1"/>
</dbReference>